<dbReference type="Gramene" id="KGN49863">
    <property type="protein sequence ID" value="KGN49863"/>
    <property type="gene ID" value="Csa_5G139410"/>
</dbReference>
<proteinExistence type="predicted"/>
<dbReference type="Proteomes" id="UP000029981">
    <property type="component" value="Chromosome 5"/>
</dbReference>
<keyword evidence="2" id="KW-1185">Reference proteome</keyword>
<dbReference type="AlphaFoldDB" id="A0A0A0KJU5"/>
<reference evidence="1 2" key="1">
    <citation type="journal article" date="2009" name="Nat. Genet.">
        <title>The genome of the cucumber, Cucumis sativus L.</title>
        <authorList>
            <person name="Huang S."/>
            <person name="Li R."/>
            <person name="Zhang Z."/>
            <person name="Li L."/>
            <person name="Gu X."/>
            <person name="Fan W."/>
            <person name="Lucas W.J."/>
            <person name="Wang X."/>
            <person name="Xie B."/>
            <person name="Ni P."/>
            <person name="Ren Y."/>
            <person name="Zhu H."/>
            <person name="Li J."/>
            <person name="Lin K."/>
            <person name="Jin W."/>
            <person name="Fei Z."/>
            <person name="Li G."/>
            <person name="Staub J."/>
            <person name="Kilian A."/>
            <person name="van der Vossen E.A."/>
            <person name="Wu Y."/>
            <person name="Guo J."/>
            <person name="He J."/>
            <person name="Jia Z."/>
            <person name="Ren Y."/>
            <person name="Tian G."/>
            <person name="Lu Y."/>
            <person name="Ruan J."/>
            <person name="Qian W."/>
            <person name="Wang M."/>
            <person name="Huang Q."/>
            <person name="Li B."/>
            <person name="Xuan Z."/>
            <person name="Cao J."/>
            <person name="Asan"/>
            <person name="Wu Z."/>
            <person name="Zhang J."/>
            <person name="Cai Q."/>
            <person name="Bai Y."/>
            <person name="Zhao B."/>
            <person name="Han Y."/>
            <person name="Li Y."/>
            <person name="Li X."/>
            <person name="Wang S."/>
            <person name="Shi Q."/>
            <person name="Liu S."/>
            <person name="Cho W.K."/>
            <person name="Kim J.Y."/>
            <person name="Xu Y."/>
            <person name="Heller-Uszynska K."/>
            <person name="Miao H."/>
            <person name="Cheng Z."/>
            <person name="Zhang S."/>
            <person name="Wu J."/>
            <person name="Yang Y."/>
            <person name="Kang H."/>
            <person name="Li M."/>
            <person name="Liang H."/>
            <person name="Ren X."/>
            <person name="Shi Z."/>
            <person name="Wen M."/>
            <person name="Jian M."/>
            <person name="Yang H."/>
            <person name="Zhang G."/>
            <person name="Yang Z."/>
            <person name="Chen R."/>
            <person name="Liu S."/>
            <person name="Li J."/>
            <person name="Ma L."/>
            <person name="Liu H."/>
            <person name="Zhou Y."/>
            <person name="Zhao J."/>
            <person name="Fang X."/>
            <person name="Li G."/>
            <person name="Fang L."/>
            <person name="Li Y."/>
            <person name="Liu D."/>
            <person name="Zheng H."/>
            <person name="Zhang Y."/>
            <person name="Qin N."/>
            <person name="Li Z."/>
            <person name="Yang G."/>
            <person name="Yang S."/>
            <person name="Bolund L."/>
            <person name="Kristiansen K."/>
            <person name="Zheng H."/>
            <person name="Li S."/>
            <person name="Zhang X."/>
            <person name="Yang H."/>
            <person name="Wang J."/>
            <person name="Sun R."/>
            <person name="Zhang B."/>
            <person name="Jiang S."/>
            <person name="Wang J."/>
            <person name="Du Y."/>
            <person name="Li S."/>
        </authorList>
    </citation>
    <scope>NUCLEOTIDE SEQUENCE [LARGE SCALE GENOMIC DNA]</scope>
    <source>
        <strain evidence="2">cv. 9930</strain>
    </source>
</reference>
<name>A0A0A0KJU5_CUCSA</name>
<organism evidence="1 2">
    <name type="scientific">Cucumis sativus</name>
    <name type="common">Cucumber</name>
    <dbReference type="NCBI Taxonomy" id="3659"/>
    <lineage>
        <taxon>Eukaryota</taxon>
        <taxon>Viridiplantae</taxon>
        <taxon>Streptophyta</taxon>
        <taxon>Embryophyta</taxon>
        <taxon>Tracheophyta</taxon>
        <taxon>Spermatophyta</taxon>
        <taxon>Magnoliopsida</taxon>
        <taxon>eudicotyledons</taxon>
        <taxon>Gunneridae</taxon>
        <taxon>Pentapetalae</taxon>
        <taxon>rosids</taxon>
        <taxon>fabids</taxon>
        <taxon>Cucurbitales</taxon>
        <taxon>Cucurbitaceae</taxon>
        <taxon>Benincaseae</taxon>
        <taxon>Cucumis</taxon>
    </lineage>
</organism>
<reference evidence="1 2" key="2">
    <citation type="journal article" date="2009" name="PLoS ONE">
        <title>An integrated genetic and cytogenetic map of the cucumber genome.</title>
        <authorList>
            <person name="Ren Y."/>
            <person name="Zhang Z."/>
            <person name="Liu J."/>
            <person name="Staub J.E."/>
            <person name="Han Y."/>
            <person name="Cheng Z."/>
            <person name="Li X."/>
            <person name="Lu J."/>
            <person name="Miao H."/>
            <person name="Kang H."/>
            <person name="Xie B."/>
            <person name="Gu X."/>
            <person name="Wang X."/>
            <person name="Du Y."/>
            <person name="Jin W."/>
            <person name="Huang S."/>
        </authorList>
    </citation>
    <scope>NUCLEOTIDE SEQUENCE [LARGE SCALE GENOMIC DNA]</scope>
    <source>
        <strain evidence="2">cv. 9930</strain>
    </source>
</reference>
<sequence>MPSVVPLWNRHFFQCLLSKFIETCVLNNGDYGSLLPCSNLEGMAWSPLSYCSNEKKVLNLEGQMFSPKYPMVDRFRRLLRLWRIMFHLKLNFVKVGRNPVCSV</sequence>
<evidence type="ECO:0000313" key="2">
    <source>
        <dbReference type="Proteomes" id="UP000029981"/>
    </source>
</evidence>
<protein>
    <submittedName>
        <fullName evidence="1">Uncharacterized protein</fullName>
    </submittedName>
</protein>
<gene>
    <name evidence="1" type="ORF">Csa_5G139410</name>
</gene>
<evidence type="ECO:0000313" key="1">
    <source>
        <dbReference type="EMBL" id="KGN49863.1"/>
    </source>
</evidence>
<accession>A0A0A0KJU5</accession>
<reference evidence="1 2" key="3">
    <citation type="journal article" date="2010" name="BMC Genomics">
        <title>Transcriptome sequencing and comparative analysis of cucumber flowers with different sex types.</title>
        <authorList>
            <person name="Guo S."/>
            <person name="Zheng Y."/>
            <person name="Joung J.G."/>
            <person name="Liu S."/>
            <person name="Zhang Z."/>
            <person name="Crasta O.R."/>
            <person name="Sobral B.W."/>
            <person name="Xu Y."/>
            <person name="Huang S."/>
            <person name="Fei Z."/>
        </authorList>
    </citation>
    <scope>NUCLEOTIDE SEQUENCE [LARGE SCALE GENOMIC DNA]</scope>
    <source>
        <strain evidence="2">cv. 9930</strain>
    </source>
</reference>
<reference evidence="1 2" key="4">
    <citation type="journal article" date="2011" name="BMC Genomics">
        <title>RNA-Seq improves annotation of protein-coding genes in the cucumber genome.</title>
        <authorList>
            <person name="Li Z."/>
            <person name="Zhang Z."/>
            <person name="Yan P."/>
            <person name="Huang S."/>
            <person name="Fei Z."/>
            <person name="Lin K."/>
        </authorList>
    </citation>
    <scope>NUCLEOTIDE SEQUENCE [LARGE SCALE GENOMIC DNA]</scope>
    <source>
        <strain evidence="2">cv. 9930</strain>
    </source>
</reference>
<dbReference type="EMBL" id="CM002926">
    <property type="protein sequence ID" value="KGN49863.1"/>
    <property type="molecule type" value="Genomic_DNA"/>
</dbReference>